<name>A0A1V8T654_9PEZI</name>
<reference evidence="3" key="1">
    <citation type="submission" date="2017-03" db="EMBL/GenBank/DDBJ databases">
        <title>Genomes of endolithic fungi from Antarctica.</title>
        <authorList>
            <person name="Coleine C."/>
            <person name="Masonjones S."/>
            <person name="Stajich J.E."/>
        </authorList>
    </citation>
    <scope>NUCLEOTIDE SEQUENCE [LARGE SCALE GENOMIC DNA]</scope>
    <source>
        <strain evidence="3">CCFEE 5527</strain>
    </source>
</reference>
<accession>A0A1V8T654</accession>
<organism evidence="2 3">
    <name type="scientific">Cryoendolithus antarcticus</name>
    <dbReference type="NCBI Taxonomy" id="1507870"/>
    <lineage>
        <taxon>Eukaryota</taxon>
        <taxon>Fungi</taxon>
        <taxon>Dikarya</taxon>
        <taxon>Ascomycota</taxon>
        <taxon>Pezizomycotina</taxon>
        <taxon>Dothideomycetes</taxon>
        <taxon>Dothideomycetidae</taxon>
        <taxon>Cladosporiales</taxon>
        <taxon>Cladosporiaceae</taxon>
        <taxon>Cryoendolithus</taxon>
    </lineage>
</organism>
<dbReference type="InParanoid" id="A0A1V8T654"/>
<proteinExistence type="predicted"/>
<evidence type="ECO:0000313" key="3">
    <source>
        <dbReference type="Proteomes" id="UP000192596"/>
    </source>
</evidence>
<keyword evidence="3" id="KW-1185">Reference proteome</keyword>
<dbReference type="AlphaFoldDB" id="A0A1V8T654"/>
<dbReference type="Proteomes" id="UP000192596">
    <property type="component" value="Unassembled WGS sequence"/>
</dbReference>
<evidence type="ECO:0000313" key="2">
    <source>
        <dbReference type="EMBL" id="OQO06886.1"/>
    </source>
</evidence>
<protein>
    <submittedName>
        <fullName evidence="2">Uncharacterized protein</fullName>
    </submittedName>
</protein>
<feature type="compositionally biased region" description="Basic and acidic residues" evidence="1">
    <location>
        <begin position="66"/>
        <end position="76"/>
    </location>
</feature>
<gene>
    <name evidence="2" type="ORF">B0A48_07452</name>
</gene>
<feature type="region of interest" description="Disordered" evidence="1">
    <location>
        <begin position="63"/>
        <end position="106"/>
    </location>
</feature>
<evidence type="ECO:0000256" key="1">
    <source>
        <dbReference type="SAM" id="MobiDB-lite"/>
    </source>
</evidence>
<sequence>MSSSQNNADILRATAARYKAIRDDCAAIDARTDDRTAAILRARLQQARMQYQDARAQYDAQIAAERAQRERDEQRRQHQQHCQHAGSSRGGQTRHEAEVRSHRGWW</sequence>
<dbReference type="EMBL" id="NAJO01000015">
    <property type="protein sequence ID" value="OQO06886.1"/>
    <property type="molecule type" value="Genomic_DNA"/>
</dbReference>
<comment type="caution">
    <text evidence="2">The sequence shown here is derived from an EMBL/GenBank/DDBJ whole genome shotgun (WGS) entry which is preliminary data.</text>
</comment>
<feature type="compositionally biased region" description="Basic and acidic residues" evidence="1">
    <location>
        <begin position="93"/>
        <end position="106"/>
    </location>
</feature>